<organism evidence="4 5">
    <name type="scientific">Haloarcula argentinensis</name>
    <dbReference type="NCBI Taxonomy" id="43776"/>
    <lineage>
        <taxon>Archaea</taxon>
        <taxon>Methanobacteriati</taxon>
        <taxon>Methanobacteriota</taxon>
        <taxon>Stenosarchaea group</taxon>
        <taxon>Halobacteria</taxon>
        <taxon>Halobacteriales</taxon>
        <taxon>Haloarculaceae</taxon>
        <taxon>Haloarcula</taxon>
    </lineage>
</organism>
<proteinExistence type="predicted"/>
<evidence type="ECO:0000256" key="1">
    <source>
        <dbReference type="ARBA" id="ARBA00023172"/>
    </source>
</evidence>
<dbReference type="SUPFAM" id="SSF56349">
    <property type="entry name" value="DNA breaking-rejoining enzymes"/>
    <property type="match status" value="1"/>
</dbReference>
<dbReference type="AlphaFoldDB" id="A0A847UK72"/>
<dbReference type="GO" id="GO:0015074">
    <property type="term" value="P:DNA integration"/>
    <property type="evidence" value="ECO:0007669"/>
    <property type="project" value="InterPro"/>
</dbReference>
<feature type="region of interest" description="Disordered" evidence="2">
    <location>
        <begin position="1"/>
        <end position="22"/>
    </location>
</feature>
<dbReference type="RefSeq" id="WP_170095612.1">
    <property type="nucleotide sequence ID" value="NZ_WOWA01000002.1"/>
</dbReference>
<evidence type="ECO:0000313" key="4">
    <source>
        <dbReference type="EMBL" id="NLV11881.1"/>
    </source>
</evidence>
<dbReference type="GO" id="GO:0003677">
    <property type="term" value="F:DNA binding"/>
    <property type="evidence" value="ECO:0007669"/>
    <property type="project" value="InterPro"/>
</dbReference>
<dbReference type="InterPro" id="IPR013762">
    <property type="entry name" value="Integrase-like_cat_sf"/>
</dbReference>
<reference evidence="4" key="1">
    <citation type="submission" date="2019-12" db="EMBL/GenBank/DDBJ databases">
        <title>Whole genome sequencing of Haloarcula argentinensis strain pws5.</title>
        <authorList>
            <person name="Verma D.K."/>
            <person name="Gopal K."/>
            <person name="Prasad E.S."/>
        </authorList>
    </citation>
    <scope>NUCLEOTIDE SEQUENCE</scope>
    <source>
        <strain evidence="4">Pws5</strain>
    </source>
</reference>
<evidence type="ECO:0000259" key="3">
    <source>
        <dbReference type="PROSITE" id="PS51898"/>
    </source>
</evidence>
<evidence type="ECO:0000256" key="2">
    <source>
        <dbReference type="SAM" id="MobiDB-lite"/>
    </source>
</evidence>
<sequence>MSTYANRPHKRGPTNEIRHSKDDALDEREFELLLEGATRMDDYYGDQASFVVLVLGRLGLRRGELCHLRESWIDWRQEMIQIPYHEPCHGERQGDGPCGYCRQLAEQRAEYNDDVTMDQALAERWQAKTPAASRDVYFGFDSRVKLYVERFFDRFDGWEWSSTAINRRVKKAAEHAKDMDRDDVRPHSLRATAATYHAGRGLEMHALMQHFGWAQASTAEVYLARNSHSTARQLDAVHQG</sequence>
<dbReference type="EMBL" id="WOWA01000002">
    <property type="protein sequence ID" value="NLV11881.1"/>
    <property type="molecule type" value="Genomic_DNA"/>
</dbReference>
<evidence type="ECO:0000313" key="5">
    <source>
        <dbReference type="Proteomes" id="UP000641625"/>
    </source>
</evidence>
<dbReference type="InterPro" id="IPR011010">
    <property type="entry name" value="DNA_brk_join_enz"/>
</dbReference>
<dbReference type="InterPro" id="IPR002104">
    <property type="entry name" value="Integrase_catalytic"/>
</dbReference>
<comment type="caution">
    <text evidence="4">The sequence shown here is derived from an EMBL/GenBank/DDBJ whole genome shotgun (WGS) entry which is preliminary data.</text>
</comment>
<name>A0A847UK72_HALAR</name>
<dbReference type="GO" id="GO:0006310">
    <property type="term" value="P:DNA recombination"/>
    <property type="evidence" value="ECO:0007669"/>
    <property type="project" value="UniProtKB-KW"/>
</dbReference>
<feature type="domain" description="Tyr recombinase" evidence="3">
    <location>
        <begin position="20"/>
        <end position="239"/>
    </location>
</feature>
<keyword evidence="1" id="KW-0233">DNA recombination</keyword>
<dbReference type="Pfam" id="PF00589">
    <property type="entry name" value="Phage_integrase"/>
    <property type="match status" value="1"/>
</dbReference>
<dbReference type="Gene3D" id="1.10.443.10">
    <property type="entry name" value="Intergrase catalytic core"/>
    <property type="match status" value="1"/>
</dbReference>
<gene>
    <name evidence="4" type="ORF">GOC77_01060</name>
</gene>
<dbReference type="Proteomes" id="UP000641625">
    <property type="component" value="Unassembled WGS sequence"/>
</dbReference>
<accession>A0A847UK72</accession>
<dbReference type="CDD" id="cd00397">
    <property type="entry name" value="DNA_BRE_C"/>
    <property type="match status" value="1"/>
</dbReference>
<protein>
    <submittedName>
        <fullName evidence="4">Tyrosine-type recombinase/integrase</fullName>
    </submittedName>
</protein>
<dbReference type="PROSITE" id="PS51898">
    <property type="entry name" value="TYR_RECOMBINASE"/>
    <property type="match status" value="1"/>
</dbReference>